<evidence type="ECO:0000256" key="4">
    <source>
        <dbReference type="ARBA" id="ARBA00023136"/>
    </source>
</evidence>
<evidence type="ECO:0000256" key="1">
    <source>
        <dbReference type="ARBA" id="ARBA00004442"/>
    </source>
</evidence>
<evidence type="ECO:0000256" key="3">
    <source>
        <dbReference type="ARBA" id="ARBA00022729"/>
    </source>
</evidence>
<sequence>MKKLLYMTIMFLMASCAEFLDERPNKNIVVPETLDELQALLDASPRGMNTSPAVHQISSDDFVTTDNGFAGFRSVIEQNAYTWNQEIFQDSGGDWSSPYLQIFYANIVLDGLDNYNAINQEEEERKRLIEARAKFYRGFAYYSLAICFADHPDNPQNTSIKLGLPLKLTPDINEVITRTDLSQTFERIIQDLEAGIQDLPDNYDFMTRPSKRAAYAMLSRVNLYLKEYQISLDYADLALDINDDLLDYNEVQTASLFSFNLENPEIIFYNEMLTYSWGASTLSFVNPEIYDMYAEDDLRKRVFFRNRGFGNNFLGNYTGGIRMFTGLANNEIMLNRAESLARLGEESLAVEQLNSLLEKRFEQGTFEGIDLTGTNSVLELILKERRKELIFRGIRWADLKRLNTEPALAQTLRRVIMGEEYILEPNSPRYVLPIPPQEINQSGIEQNLR</sequence>
<organism evidence="8 9">
    <name type="scientific">Belliella aquatica</name>
    <dbReference type="NCBI Taxonomy" id="1323734"/>
    <lineage>
        <taxon>Bacteria</taxon>
        <taxon>Pseudomonadati</taxon>
        <taxon>Bacteroidota</taxon>
        <taxon>Cytophagia</taxon>
        <taxon>Cytophagales</taxon>
        <taxon>Cyclobacteriaceae</taxon>
        <taxon>Belliella</taxon>
    </lineage>
</organism>
<accession>A0ABQ1N3N3</accession>
<proteinExistence type="inferred from homology"/>
<comment type="similarity">
    <text evidence="2">Belongs to the SusD family.</text>
</comment>
<feature type="domain" description="RagB/SusD" evidence="6">
    <location>
        <begin position="331"/>
        <end position="447"/>
    </location>
</feature>
<feature type="domain" description="SusD-like N-terminal" evidence="7">
    <location>
        <begin position="18"/>
        <end position="223"/>
    </location>
</feature>
<gene>
    <name evidence="8" type="ORF">GCM10010993_34360</name>
</gene>
<comment type="subcellular location">
    <subcellularLocation>
        <location evidence="1">Cell outer membrane</location>
    </subcellularLocation>
</comment>
<name>A0ABQ1N3N3_9BACT</name>
<dbReference type="Proteomes" id="UP000635885">
    <property type="component" value="Unassembled WGS sequence"/>
</dbReference>
<dbReference type="SUPFAM" id="SSF48452">
    <property type="entry name" value="TPR-like"/>
    <property type="match status" value="1"/>
</dbReference>
<keyword evidence="5" id="KW-0998">Cell outer membrane</keyword>
<dbReference type="RefSeq" id="WP_188444342.1">
    <property type="nucleotide sequence ID" value="NZ_BMFD01000020.1"/>
</dbReference>
<keyword evidence="9" id="KW-1185">Reference proteome</keyword>
<protein>
    <submittedName>
        <fullName evidence="8">Glycan metabolism protein RagB</fullName>
    </submittedName>
</protein>
<dbReference type="InterPro" id="IPR012944">
    <property type="entry name" value="SusD_RagB_dom"/>
</dbReference>
<comment type="caution">
    <text evidence="8">The sequence shown here is derived from an EMBL/GenBank/DDBJ whole genome shotgun (WGS) entry which is preliminary data.</text>
</comment>
<dbReference type="Gene3D" id="1.25.40.390">
    <property type="match status" value="1"/>
</dbReference>
<evidence type="ECO:0000256" key="5">
    <source>
        <dbReference type="ARBA" id="ARBA00023237"/>
    </source>
</evidence>
<evidence type="ECO:0000259" key="7">
    <source>
        <dbReference type="Pfam" id="PF14322"/>
    </source>
</evidence>
<evidence type="ECO:0000313" key="8">
    <source>
        <dbReference type="EMBL" id="GGC53056.1"/>
    </source>
</evidence>
<dbReference type="PROSITE" id="PS51257">
    <property type="entry name" value="PROKAR_LIPOPROTEIN"/>
    <property type="match status" value="1"/>
</dbReference>
<evidence type="ECO:0000259" key="6">
    <source>
        <dbReference type="Pfam" id="PF07980"/>
    </source>
</evidence>
<keyword evidence="4" id="KW-0472">Membrane</keyword>
<reference evidence="9" key="1">
    <citation type="journal article" date="2019" name="Int. J. Syst. Evol. Microbiol.">
        <title>The Global Catalogue of Microorganisms (GCM) 10K type strain sequencing project: providing services to taxonomists for standard genome sequencing and annotation.</title>
        <authorList>
            <consortium name="The Broad Institute Genomics Platform"/>
            <consortium name="The Broad Institute Genome Sequencing Center for Infectious Disease"/>
            <person name="Wu L."/>
            <person name="Ma J."/>
        </authorList>
    </citation>
    <scope>NUCLEOTIDE SEQUENCE [LARGE SCALE GENOMIC DNA]</scope>
    <source>
        <strain evidence="9">CGMCC 1.12479</strain>
    </source>
</reference>
<evidence type="ECO:0000313" key="9">
    <source>
        <dbReference type="Proteomes" id="UP000635885"/>
    </source>
</evidence>
<dbReference type="EMBL" id="BMFD01000020">
    <property type="protein sequence ID" value="GGC53056.1"/>
    <property type="molecule type" value="Genomic_DNA"/>
</dbReference>
<keyword evidence="3" id="KW-0732">Signal</keyword>
<dbReference type="Pfam" id="PF07980">
    <property type="entry name" value="SusD_RagB"/>
    <property type="match status" value="1"/>
</dbReference>
<dbReference type="Pfam" id="PF14322">
    <property type="entry name" value="SusD-like_3"/>
    <property type="match status" value="1"/>
</dbReference>
<evidence type="ECO:0000256" key="2">
    <source>
        <dbReference type="ARBA" id="ARBA00006275"/>
    </source>
</evidence>
<dbReference type="InterPro" id="IPR033985">
    <property type="entry name" value="SusD-like_N"/>
</dbReference>
<dbReference type="InterPro" id="IPR011990">
    <property type="entry name" value="TPR-like_helical_dom_sf"/>
</dbReference>